<reference evidence="2" key="1">
    <citation type="journal article" date="2024" name="Proc. Natl. Acad. Sci. U.S.A.">
        <title>Extraordinary preservation of gene collinearity over three hundred million years revealed in homosporous lycophytes.</title>
        <authorList>
            <person name="Li C."/>
            <person name="Wickell D."/>
            <person name="Kuo L.Y."/>
            <person name="Chen X."/>
            <person name="Nie B."/>
            <person name="Liao X."/>
            <person name="Peng D."/>
            <person name="Ji J."/>
            <person name="Jenkins J."/>
            <person name="Williams M."/>
            <person name="Shu S."/>
            <person name="Plott C."/>
            <person name="Barry K."/>
            <person name="Rajasekar S."/>
            <person name="Grimwood J."/>
            <person name="Han X."/>
            <person name="Sun S."/>
            <person name="Hou Z."/>
            <person name="He W."/>
            <person name="Dai G."/>
            <person name="Sun C."/>
            <person name="Schmutz J."/>
            <person name="Leebens-Mack J.H."/>
            <person name="Li F.W."/>
            <person name="Wang L."/>
        </authorList>
    </citation>
    <scope>NUCLEOTIDE SEQUENCE [LARGE SCALE GENOMIC DNA]</scope>
    <source>
        <strain evidence="2">cv. PW_Plant_1</strain>
    </source>
</reference>
<gene>
    <name evidence="1" type="ORF">O6H91_11G114600</name>
</gene>
<sequence length="162" mass="17482">MESCSFYARAHLSLSITFPFSLSLLASPSLYSALLYGKQLARSLPCEFAAIDQTHSTTLSLQFSSHPAVPSSFSFVNSICNPNAEQQQRQEHGMVALQNRYLLSESVGSLSLTSSIPQSEGGALASCTMTCRLADMKTYSHLHACGVLMSKNWIKHGGGIST</sequence>
<name>A0ACC2CD01_DIPCM</name>
<dbReference type="EMBL" id="CM055102">
    <property type="protein sequence ID" value="KAJ7539907.1"/>
    <property type="molecule type" value="Genomic_DNA"/>
</dbReference>
<accession>A0ACC2CD01</accession>
<proteinExistence type="predicted"/>
<protein>
    <submittedName>
        <fullName evidence="1">Uncharacterized protein</fullName>
    </submittedName>
</protein>
<comment type="caution">
    <text evidence="1">The sequence shown here is derived from an EMBL/GenBank/DDBJ whole genome shotgun (WGS) entry which is preliminary data.</text>
</comment>
<keyword evidence="2" id="KW-1185">Reference proteome</keyword>
<evidence type="ECO:0000313" key="1">
    <source>
        <dbReference type="EMBL" id="KAJ7539907.1"/>
    </source>
</evidence>
<organism evidence="1 2">
    <name type="scientific">Diphasiastrum complanatum</name>
    <name type="common">Issler's clubmoss</name>
    <name type="synonym">Lycopodium complanatum</name>
    <dbReference type="NCBI Taxonomy" id="34168"/>
    <lineage>
        <taxon>Eukaryota</taxon>
        <taxon>Viridiplantae</taxon>
        <taxon>Streptophyta</taxon>
        <taxon>Embryophyta</taxon>
        <taxon>Tracheophyta</taxon>
        <taxon>Lycopodiopsida</taxon>
        <taxon>Lycopodiales</taxon>
        <taxon>Lycopodiaceae</taxon>
        <taxon>Lycopodioideae</taxon>
        <taxon>Diphasiastrum</taxon>
    </lineage>
</organism>
<evidence type="ECO:0000313" key="2">
    <source>
        <dbReference type="Proteomes" id="UP001162992"/>
    </source>
</evidence>
<dbReference type="Proteomes" id="UP001162992">
    <property type="component" value="Chromosome 11"/>
</dbReference>